<evidence type="ECO:0000313" key="1">
    <source>
        <dbReference type="EMBL" id="NEE23209.1"/>
    </source>
</evidence>
<protein>
    <submittedName>
        <fullName evidence="1">NUDIX hydrolase</fullName>
    </submittedName>
</protein>
<keyword evidence="1" id="KW-0378">Hydrolase</keyword>
<dbReference type="EMBL" id="JAAGMN010010151">
    <property type="protein sequence ID" value="NEE23209.1"/>
    <property type="molecule type" value="Genomic_DNA"/>
</dbReference>
<organism evidence="1">
    <name type="scientific">Streptomyces sp. SID7499</name>
    <dbReference type="NCBI Taxonomy" id="2706086"/>
    <lineage>
        <taxon>Bacteria</taxon>
        <taxon>Bacillati</taxon>
        <taxon>Actinomycetota</taxon>
        <taxon>Actinomycetes</taxon>
        <taxon>Kitasatosporales</taxon>
        <taxon>Streptomycetaceae</taxon>
        <taxon>Streptomyces</taxon>
    </lineage>
</organism>
<accession>A0A6G3XZG4</accession>
<feature type="non-terminal residue" evidence="1">
    <location>
        <position position="1"/>
    </location>
</feature>
<dbReference type="AlphaFoldDB" id="A0A6G3XZG4"/>
<name>A0A6G3XZG4_9ACTN</name>
<sequence length="41" mass="4037">VAPADLDGFLLGTLKGRVRAALEVLTSGGGTVELEDGAPVA</sequence>
<proteinExistence type="predicted"/>
<dbReference type="GO" id="GO:0016787">
    <property type="term" value="F:hydrolase activity"/>
    <property type="evidence" value="ECO:0007669"/>
    <property type="project" value="UniProtKB-KW"/>
</dbReference>
<reference evidence="1" key="1">
    <citation type="submission" date="2020-01" db="EMBL/GenBank/DDBJ databases">
        <title>Insect and environment-associated Actinomycetes.</title>
        <authorList>
            <person name="Currrie C."/>
            <person name="Chevrette M."/>
            <person name="Carlson C."/>
            <person name="Stubbendieck R."/>
            <person name="Wendt-Pienkowski E."/>
        </authorList>
    </citation>
    <scope>NUCLEOTIDE SEQUENCE</scope>
    <source>
        <strain evidence="1">SID7499</strain>
    </source>
</reference>
<comment type="caution">
    <text evidence="1">The sequence shown here is derived from an EMBL/GenBank/DDBJ whole genome shotgun (WGS) entry which is preliminary data.</text>
</comment>
<gene>
    <name evidence="1" type="ORF">G3M58_94275</name>
</gene>